<feature type="transmembrane region" description="Helical" evidence="8">
    <location>
        <begin position="313"/>
        <end position="333"/>
    </location>
</feature>
<evidence type="ECO:0000313" key="10">
    <source>
        <dbReference type="Proteomes" id="UP000295252"/>
    </source>
</evidence>
<evidence type="ECO:0000256" key="8">
    <source>
        <dbReference type="SAM" id="Phobius"/>
    </source>
</evidence>
<dbReference type="OMA" id="RHKEDYR"/>
<dbReference type="EMBL" id="HG739096">
    <property type="protein sequence ID" value="CDP04203.1"/>
    <property type="molecule type" value="Genomic_DNA"/>
</dbReference>
<evidence type="ECO:0000256" key="5">
    <source>
        <dbReference type="ARBA" id="ARBA00023098"/>
    </source>
</evidence>
<dbReference type="PANTHER" id="PTHR21212">
    <property type="entry name" value="BERNARDINELLI-SEIP CONGENITAL LIPODYSTROPHY 2 HOMOLOG BSCL2 PROTEIN"/>
    <property type="match status" value="1"/>
</dbReference>
<evidence type="ECO:0008006" key="11">
    <source>
        <dbReference type="Google" id="ProtNLM"/>
    </source>
</evidence>
<feature type="transmembrane region" description="Helical" evidence="8">
    <location>
        <begin position="35"/>
        <end position="54"/>
    </location>
</feature>
<dbReference type="PANTHER" id="PTHR21212:SF5">
    <property type="entry name" value="SEIPIN-1"/>
    <property type="match status" value="1"/>
</dbReference>
<feature type="compositionally biased region" description="Basic and acidic residues" evidence="7">
    <location>
        <begin position="350"/>
        <end position="371"/>
    </location>
</feature>
<dbReference type="Pfam" id="PF06775">
    <property type="entry name" value="Seipin"/>
    <property type="match status" value="1"/>
</dbReference>
<dbReference type="CDD" id="cd23995">
    <property type="entry name" value="Seipin_BSCL2_like"/>
    <property type="match status" value="1"/>
</dbReference>
<feature type="compositionally biased region" description="Acidic residues" evidence="7">
    <location>
        <begin position="419"/>
        <end position="436"/>
    </location>
</feature>
<keyword evidence="10" id="KW-1185">Reference proteome</keyword>
<protein>
    <recommendedName>
        <fullName evidence="11">Seipin</fullName>
    </recommendedName>
</protein>
<evidence type="ECO:0000256" key="7">
    <source>
        <dbReference type="SAM" id="MobiDB-lite"/>
    </source>
</evidence>
<feature type="transmembrane region" description="Helical" evidence="8">
    <location>
        <begin position="97"/>
        <end position="130"/>
    </location>
</feature>
<dbReference type="GO" id="GO:0140042">
    <property type="term" value="P:lipid droplet formation"/>
    <property type="evidence" value="ECO:0007669"/>
    <property type="project" value="EnsemblPlants"/>
</dbReference>
<dbReference type="GO" id="GO:0006629">
    <property type="term" value="P:lipid metabolic process"/>
    <property type="evidence" value="ECO:0007669"/>
    <property type="project" value="UniProtKB-KW"/>
</dbReference>
<evidence type="ECO:0000256" key="1">
    <source>
        <dbReference type="ARBA" id="ARBA00004477"/>
    </source>
</evidence>
<evidence type="ECO:0000256" key="3">
    <source>
        <dbReference type="ARBA" id="ARBA00022824"/>
    </source>
</evidence>
<dbReference type="InterPro" id="IPR009617">
    <property type="entry name" value="Seipin"/>
</dbReference>
<proteinExistence type="predicted"/>
<evidence type="ECO:0000256" key="6">
    <source>
        <dbReference type="ARBA" id="ARBA00023136"/>
    </source>
</evidence>
<dbReference type="GO" id="GO:0009846">
    <property type="term" value="P:pollen germination"/>
    <property type="evidence" value="ECO:0007669"/>
    <property type="project" value="EnsemblPlants"/>
</dbReference>
<dbReference type="GO" id="GO:0010162">
    <property type="term" value="P:seed dormancy process"/>
    <property type="evidence" value="ECO:0007669"/>
    <property type="project" value="EnsemblPlants"/>
</dbReference>
<dbReference type="Proteomes" id="UP000295252">
    <property type="component" value="Chromosome XI"/>
</dbReference>
<dbReference type="STRING" id="49390.A0A068U9E6"/>
<feature type="region of interest" description="Disordered" evidence="7">
    <location>
        <begin position="399"/>
        <end position="436"/>
    </location>
</feature>
<evidence type="ECO:0000256" key="2">
    <source>
        <dbReference type="ARBA" id="ARBA00022692"/>
    </source>
</evidence>
<dbReference type="GO" id="GO:0005789">
    <property type="term" value="C:endoplasmic reticulum membrane"/>
    <property type="evidence" value="ECO:0007669"/>
    <property type="project" value="UniProtKB-SubCell"/>
</dbReference>
<keyword evidence="5" id="KW-0443">Lipid metabolism</keyword>
<evidence type="ECO:0000313" key="9">
    <source>
        <dbReference type="EMBL" id="CDP04203.1"/>
    </source>
</evidence>
<reference evidence="10" key="1">
    <citation type="journal article" date="2014" name="Science">
        <title>The coffee genome provides insight into the convergent evolution of caffeine biosynthesis.</title>
        <authorList>
            <person name="Denoeud F."/>
            <person name="Carretero-Paulet L."/>
            <person name="Dereeper A."/>
            <person name="Droc G."/>
            <person name="Guyot R."/>
            <person name="Pietrella M."/>
            <person name="Zheng C."/>
            <person name="Alberti A."/>
            <person name="Anthony F."/>
            <person name="Aprea G."/>
            <person name="Aury J.M."/>
            <person name="Bento P."/>
            <person name="Bernard M."/>
            <person name="Bocs S."/>
            <person name="Campa C."/>
            <person name="Cenci A."/>
            <person name="Combes M.C."/>
            <person name="Crouzillat D."/>
            <person name="Da Silva C."/>
            <person name="Daddiego L."/>
            <person name="De Bellis F."/>
            <person name="Dussert S."/>
            <person name="Garsmeur O."/>
            <person name="Gayraud T."/>
            <person name="Guignon V."/>
            <person name="Jahn K."/>
            <person name="Jamilloux V."/>
            <person name="Joet T."/>
            <person name="Labadie K."/>
            <person name="Lan T."/>
            <person name="Leclercq J."/>
            <person name="Lepelley M."/>
            <person name="Leroy T."/>
            <person name="Li L.T."/>
            <person name="Librado P."/>
            <person name="Lopez L."/>
            <person name="Munoz A."/>
            <person name="Noel B."/>
            <person name="Pallavicini A."/>
            <person name="Perrotta G."/>
            <person name="Poncet V."/>
            <person name="Pot D."/>
            <person name="Priyono X."/>
            <person name="Rigoreau M."/>
            <person name="Rouard M."/>
            <person name="Rozas J."/>
            <person name="Tranchant-Dubreuil C."/>
            <person name="VanBuren R."/>
            <person name="Zhang Q."/>
            <person name="Andrade A.C."/>
            <person name="Argout X."/>
            <person name="Bertrand B."/>
            <person name="de Kochko A."/>
            <person name="Graziosi G."/>
            <person name="Henry R.J."/>
            <person name="Jayarama X."/>
            <person name="Ming R."/>
            <person name="Nagai C."/>
            <person name="Rounsley S."/>
            <person name="Sankoff D."/>
            <person name="Giuliano G."/>
            <person name="Albert V.A."/>
            <person name="Wincker P."/>
            <person name="Lashermes P."/>
        </authorList>
    </citation>
    <scope>NUCLEOTIDE SEQUENCE [LARGE SCALE GENOMIC DNA]</scope>
    <source>
        <strain evidence="10">cv. DH200-94</strain>
    </source>
</reference>
<keyword evidence="3" id="KW-0256">Endoplasmic reticulum</keyword>
<dbReference type="GO" id="GO:0010344">
    <property type="term" value="P:seed oilbody biogenesis"/>
    <property type="evidence" value="ECO:0007669"/>
    <property type="project" value="EnsemblPlants"/>
</dbReference>
<dbReference type="PhylomeDB" id="A0A068U9E6"/>
<dbReference type="OrthoDB" id="3990054at2759"/>
<keyword evidence="6 8" id="KW-0472">Membrane</keyword>
<evidence type="ECO:0000256" key="4">
    <source>
        <dbReference type="ARBA" id="ARBA00022989"/>
    </source>
</evidence>
<keyword evidence="4 8" id="KW-1133">Transmembrane helix</keyword>
<sequence length="436" mass="49967">MMEEGEEEVLLKNCFPIPNPTLYWFTKLVILQADVFYNCLVVLFSPFLFLLSLISETSQSHYQESKESKLTAESAVHAAAGVPSKLFRGCGVLLKKVFLGFLGAVHVCKILMLLLVVAVILGVGLVRFWAEEPVFIGERLHFDYTKAHPVAAFSFHCDSWCQGYTHQINYKKNVGVPVGHTFYVSLVFLMPESDYNREIGLFQVTAEVISRNGNIMARSSHPCMLRFRSWPIRTMQTFLMGLPLLLGIRAETQKVTVPMLKHKEDFPRTEAIKVTLIPRAGTDFLPQLYEAEILLKSELPWAKELVHRWKWTFYVWTSMHIYVLLLAILLRCSRPLILPVMRKTPSSTDIKQESEVKASSEQTEEKSSRDERYASVTLRRWRENRSKRKAMLLHQDMAETVVSSASSTKLTREDTGATLEDDDEDDTEDSESVWCW</sequence>
<dbReference type="GO" id="GO:0080155">
    <property type="term" value="P:regulation of double fertilization forming a zygote and endosperm"/>
    <property type="evidence" value="ECO:0007669"/>
    <property type="project" value="EnsemblPlants"/>
</dbReference>
<comment type="subcellular location">
    <subcellularLocation>
        <location evidence="1">Endoplasmic reticulum membrane</location>
        <topology evidence="1">Multi-pass membrane protein</topology>
    </subcellularLocation>
</comment>
<name>A0A068U9E6_COFCA</name>
<gene>
    <name evidence="9" type="ORF">GSCOC_T00017519001</name>
</gene>
<dbReference type="AlphaFoldDB" id="A0A068U9E6"/>
<feature type="region of interest" description="Disordered" evidence="7">
    <location>
        <begin position="348"/>
        <end position="371"/>
    </location>
</feature>
<keyword evidence="2 8" id="KW-0812">Transmembrane</keyword>
<dbReference type="FunCoup" id="A0A068U9E6">
    <property type="interactions" value="337"/>
</dbReference>
<dbReference type="InParanoid" id="A0A068U9E6"/>
<dbReference type="Gramene" id="CDP04203">
    <property type="protein sequence ID" value="CDP04203"/>
    <property type="gene ID" value="GSCOC_T00017519001"/>
</dbReference>
<accession>A0A068U9E6</accession>
<organism evidence="9 10">
    <name type="scientific">Coffea canephora</name>
    <name type="common">Robusta coffee</name>
    <dbReference type="NCBI Taxonomy" id="49390"/>
    <lineage>
        <taxon>Eukaryota</taxon>
        <taxon>Viridiplantae</taxon>
        <taxon>Streptophyta</taxon>
        <taxon>Embryophyta</taxon>
        <taxon>Tracheophyta</taxon>
        <taxon>Spermatophyta</taxon>
        <taxon>Magnoliopsida</taxon>
        <taxon>eudicotyledons</taxon>
        <taxon>Gunneridae</taxon>
        <taxon>Pentapetalae</taxon>
        <taxon>asterids</taxon>
        <taxon>lamiids</taxon>
        <taxon>Gentianales</taxon>
        <taxon>Rubiaceae</taxon>
        <taxon>Ixoroideae</taxon>
        <taxon>Gardenieae complex</taxon>
        <taxon>Bertiereae - Coffeeae clade</taxon>
        <taxon>Coffeeae</taxon>
        <taxon>Coffea</taxon>
    </lineage>
</organism>